<evidence type="ECO:0000256" key="6">
    <source>
        <dbReference type="SAM" id="Phobius"/>
    </source>
</evidence>
<dbReference type="STRING" id="402734.SAMN05660918_1611"/>
<feature type="transmembrane region" description="Helical" evidence="6">
    <location>
        <begin position="39"/>
        <end position="60"/>
    </location>
</feature>
<gene>
    <name evidence="7" type="ORF">SAMN05660918_1611</name>
</gene>
<reference evidence="8" key="1">
    <citation type="submission" date="2016-10" db="EMBL/GenBank/DDBJ databases">
        <authorList>
            <person name="Varghese N."/>
            <person name="Submissions S."/>
        </authorList>
    </citation>
    <scope>NUCLEOTIDE SEQUENCE [LARGE SCALE GENOMIC DNA]</scope>
    <source>
        <strain evidence="8">DSM 17934</strain>
    </source>
</reference>
<dbReference type="Pfam" id="PF01810">
    <property type="entry name" value="LysE"/>
    <property type="match status" value="1"/>
</dbReference>
<protein>
    <submittedName>
        <fullName evidence="7">Threonine/homoserine/homoserine lactone efflux protein</fullName>
    </submittedName>
</protein>
<keyword evidence="2" id="KW-1003">Cell membrane</keyword>
<evidence type="ECO:0000313" key="7">
    <source>
        <dbReference type="EMBL" id="SEI78278.1"/>
    </source>
</evidence>
<feature type="transmembrane region" description="Helical" evidence="6">
    <location>
        <begin position="192"/>
        <end position="210"/>
    </location>
</feature>
<keyword evidence="4 6" id="KW-1133">Transmembrane helix</keyword>
<name>A0A1H6TE02_9FLAO</name>
<dbReference type="GO" id="GO:0005886">
    <property type="term" value="C:plasma membrane"/>
    <property type="evidence" value="ECO:0007669"/>
    <property type="project" value="UniProtKB-SubCell"/>
</dbReference>
<evidence type="ECO:0000256" key="4">
    <source>
        <dbReference type="ARBA" id="ARBA00022989"/>
    </source>
</evidence>
<dbReference type="EMBL" id="FNYA01000003">
    <property type="protein sequence ID" value="SEI78278.1"/>
    <property type="molecule type" value="Genomic_DNA"/>
</dbReference>
<evidence type="ECO:0000313" key="8">
    <source>
        <dbReference type="Proteomes" id="UP000199702"/>
    </source>
</evidence>
<feature type="transmembrane region" description="Helical" evidence="6">
    <location>
        <begin position="152"/>
        <end position="172"/>
    </location>
</feature>
<dbReference type="InterPro" id="IPR001123">
    <property type="entry name" value="LeuE-type"/>
</dbReference>
<sequence length="228" mass="26120">MFQDILSALPWGFLLAFSIGPGFFILLETSITKGFRAAMIFDLGIVASDIIWILIAYFATNQILAQFKDNPNLYIIGGLIMSIYGIVSNTSLKKKYNEQEDKDDEEDIKKNNYLGLFFKGFFLNIINIGILAFWMMVIITQAPQLEMKPLRIFIFFTSILVFYLSIDVFKILLAKQLKHKLTPTNIYKIKRIINVVILIFGVFLILQGIFPNGKQMVENKLGIERAIE</sequence>
<feature type="transmembrane region" description="Helical" evidence="6">
    <location>
        <begin position="6"/>
        <end position="27"/>
    </location>
</feature>
<dbReference type="AlphaFoldDB" id="A0A1H6TE02"/>
<proteinExistence type="predicted"/>
<evidence type="ECO:0000256" key="5">
    <source>
        <dbReference type="ARBA" id="ARBA00023136"/>
    </source>
</evidence>
<evidence type="ECO:0000256" key="3">
    <source>
        <dbReference type="ARBA" id="ARBA00022692"/>
    </source>
</evidence>
<dbReference type="RefSeq" id="WP_091311127.1">
    <property type="nucleotide sequence ID" value="NZ_CBCSJU010000008.1"/>
</dbReference>
<keyword evidence="5 6" id="KW-0472">Membrane</keyword>
<evidence type="ECO:0000256" key="2">
    <source>
        <dbReference type="ARBA" id="ARBA00022475"/>
    </source>
</evidence>
<organism evidence="7 8">
    <name type="scientific">Flavobacterium terrigena</name>
    <dbReference type="NCBI Taxonomy" id="402734"/>
    <lineage>
        <taxon>Bacteria</taxon>
        <taxon>Pseudomonadati</taxon>
        <taxon>Bacteroidota</taxon>
        <taxon>Flavobacteriia</taxon>
        <taxon>Flavobacteriales</taxon>
        <taxon>Flavobacteriaceae</taxon>
        <taxon>Flavobacterium</taxon>
    </lineage>
</organism>
<keyword evidence="8" id="KW-1185">Reference proteome</keyword>
<accession>A0A1H6TE02</accession>
<comment type="subcellular location">
    <subcellularLocation>
        <location evidence="1">Cell membrane</location>
        <topology evidence="1">Multi-pass membrane protein</topology>
    </subcellularLocation>
</comment>
<dbReference type="PANTHER" id="PTHR30086">
    <property type="entry name" value="ARGININE EXPORTER PROTEIN ARGO"/>
    <property type="match status" value="1"/>
</dbReference>
<dbReference type="OrthoDB" id="679767at2"/>
<feature type="transmembrane region" description="Helical" evidence="6">
    <location>
        <begin position="72"/>
        <end position="92"/>
    </location>
</feature>
<evidence type="ECO:0000256" key="1">
    <source>
        <dbReference type="ARBA" id="ARBA00004651"/>
    </source>
</evidence>
<feature type="transmembrane region" description="Helical" evidence="6">
    <location>
        <begin position="113"/>
        <end position="140"/>
    </location>
</feature>
<dbReference type="PANTHER" id="PTHR30086:SF20">
    <property type="entry name" value="ARGININE EXPORTER PROTEIN ARGO-RELATED"/>
    <property type="match status" value="1"/>
</dbReference>
<dbReference type="Proteomes" id="UP000199702">
    <property type="component" value="Unassembled WGS sequence"/>
</dbReference>
<keyword evidence="3 6" id="KW-0812">Transmembrane</keyword>
<dbReference type="GO" id="GO:0015171">
    <property type="term" value="F:amino acid transmembrane transporter activity"/>
    <property type="evidence" value="ECO:0007669"/>
    <property type="project" value="TreeGrafter"/>
</dbReference>